<reference evidence="2 3" key="1">
    <citation type="submission" date="2020-09" db="EMBL/GenBank/DDBJ databases">
        <title>Genome seq and assembly of Chryseobacterium sp.</title>
        <authorList>
            <person name="Chhetri G."/>
        </authorList>
    </citation>
    <scope>NUCLEOTIDE SEQUENCE [LARGE SCALE GENOMIC DNA]</scope>
    <source>
        <strain evidence="2 3">GCR10</strain>
    </source>
</reference>
<gene>
    <name evidence="2" type="ORF">IC610_03445</name>
</gene>
<accession>A0ABR8Z965</accession>
<organism evidence="2 3">
    <name type="scientific">Chryseobacterium caseinilyticum</name>
    <dbReference type="NCBI Taxonomy" id="2771428"/>
    <lineage>
        <taxon>Bacteria</taxon>
        <taxon>Pseudomonadati</taxon>
        <taxon>Bacteroidota</taxon>
        <taxon>Flavobacteriia</taxon>
        <taxon>Flavobacteriales</taxon>
        <taxon>Weeksellaceae</taxon>
        <taxon>Chryseobacterium group</taxon>
        <taxon>Chryseobacterium</taxon>
    </lineage>
</organism>
<sequence length="147" mass="16628">MTNQETVSVLNDLLNITMDRIKGFNKVEEKVWDTHSYLKNDYEEMVAESEQMKADLINCITEHGGEYDDSPTVSGTVHRAWIDVKNAFTPNNAESTLENVVFGEKSAIAAYQEALQGDQLSPESILLVQDQHQKLQNSYAKFQSLEN</sequence>
<evidence type="ECO:0000313" key="3">
    <source>
        <dbReference type="Proteomes" id="UP000637299"/>
    </source>
</evidence>
<proteinExistence type="predicted"/>
<keyword evidence="3" id="KW-1185">Reference proteome</keyword>
<dbReference type="Gene3D" id="1.20.1260.10">
    <property type="match status" value="1"/>
</dbReference>
<name>A0ABR8Z965_9FLAO</name>
<dbReference type="Pfam" id="PF09537">
    <property type="entry name" value="DUF2383"/>
    <property type="match status" value="1"/>
</dbReference>
<evidence type="ECO:0000313" key="2">
    <source>
        <dbReference type="EMBL" id="MBD8081475.1"/>
    </source>
</evidence>
<dbReference type="Proteomes" id="UP000637299">
    <property type="component" value="Unassembled WGS sequence"/>
</dbReference>
<dbReference type="RefSeq" id="WP_191735249.1">
    <property type="nucleotide sequence ID" value="NZ_JACYFS010000001.1"/>
</dbReference>
<dbReference type="InterPro" id="IPR011971">
    <property type="entry name" value="CHP02284"/>
</dbReference>
<dbReference type="InterPro" id="IPR012347">
    <property type="entry name" value="Ferritin-like"/>
</dbReference>
<comment type="caution">
    <text evidence="2">The sequence shown here is derived from an EMBL/GenBank/DDBJ whole genome shotgun (WGS) entry which is preliminary data.</text>
</comment>
<protein>
    <submittedName>
        <fullName evidence="2">PA2169 family four-helix-bundle protein</fullName>
    </submittedName>
</protein>
<dbReference type="NCBIfam" id="TIGR02284">
    <property type="entry name" value="PA2169 family four-helix-bundle protein"/>
    <property type="match status" value="1"/>
</dbReference>
<feature type="domain" description="DUF2383" evidence="1">
    <location>
        <begin position="6"/>
        <end position="116"/>
    </location>
</feature>
<dbReference type="EMBL" id="JACYFS010000001">
    <property type="protein sequence ID" value="MBD8081475.1"/>
    <property type="molecule type" value="Genomic_DNA"/>
</dbReference>
<dbReference type="InterPro" id="IPR019052">
    <property type="entry name" value="DUF2383"/>
</dbReference>
<evidence type="ECO:0000259" key="1">
    <source>
        <dbReference type="Pfam" id="PF09537"/>
    </source>
</evidence>